<dbReference type="EC" id="2.1.1.197" evidence="4"/>
<reference evidence="4 5" key="1">
    <citation type="submission" date="2020-04" db="EMBL/GenBank/DDBJ databases">
        <authorList>
            <person name="De Canck E."/>
        </authorList>
    </citation>
    <scope>NUCLEOTIDE SEQUENCE [LARGE SCALE GENOMIC DNA]</scope>
    <source>
        <strain evidence="4 5">LMG 26690</strain>
    </source>
</reference>
<dbReference type="InterPro" id="IPR041698">
    <property type="entry name" value="Methyltransf_25"/>
</dbReference>
<dbReference type="PANTHER" id="PTHR43861">
    <property type="entry name" value="TRANS-ACONITATE 2-METHYLTRANSFERASE-RELATED"/>
    <property type="match status" value="1"/>
</dbReference>
<evidence type="ECO:0000313" key="5">
    <source>
        <dbReference type="Proteomes" id="UP000494214"/>
    </source>
</evidence>
<keyword evidence="5" id="KW-1185">Reference proteome</keyword>
<accession>A0A6S7AJ68</accession>
<dbReference type="PANTHER" id="PTHR43861:SF1">
    <property type="entry name" value="TRANS-ACONITATE 2-METHYLTRANSFERASE"/>
    <property type="match status" value="1"/>
</dbReference>
<evidence type="ECO:0000259" key="3">
    <source>
        <dbReference type="Pfam" id="PF13649"/>
    </source>
</evidence>
<dbReference type="AlphaFoldDB" id="A0A6S7AJ68"/>
<dbReference type="SUPFAM" id="SSF53335">
    <property type="entry name" value="S-adenosyl-L-methionine-dependent methyltransferases"/>
    <property type="match status" value="1"/>
</dbReference>
<dbReference type="CDD" id="cd02440">
    <property type="entry name" value="AdoMet_MTases"/>
    <property type="match status" value="1"/>
</dbReference>
<dbReference type="RefSeq" id="WP_175125801.1">
    <property type="nucleotide sequence ID" value="NZ_CADIJM010000018.1"/>
</dbReference>
<dbReference type="GO" id="GO:0032259">
    <property type="term" value="P:methylation"/>
    <property type="evidence" value="ECO:0007669"/>
    <property type="project" value="UniProtKB-KW"/>
</dbReference>
<dbReference type="Proteomes" id="UP000494214">
    <property type="component" value="Unassembled WGS sequence"/>
</dbReference>
<dbReference type="GO" id="GO:0102130">
    <property type="term" value="F:malonyl-CoA methyltransferase activity"/>
    <property type="evidence" value="ECO:0007669"/>
    <property type="project" value="UniProtKB-EC"/>
</dbReference>
<keyword evidence="1 4" id="KW-0489">Methyltransferase</keyword>
<feature type="domain" description="Methyltransferase" evidence="3">
    <location>
        <begin position="48"/>
        <end position="137"/>
    </location>
</feature>
<evidence type="ECO:0000256" key="2">
    <source>
        <dbReference type="ARBA" id="ARBA00022679"/>
    </source>
</evidence>
<keyword evidence="2 4" id="KW-0808">Transferase</keyword>
<evidence type="ECO:0000313" key="4">
    <source>
        <dbReference type="EMBL" id="CAB3732918.1"/>
    </source>
</evidence>
<evidence type="ECO:0000256" key="1">
    <source>
        <dbReference type="ARBA" id="ARBA00022603"/>
    </source>
</evidence>
<gene>
    <name evidence="4" type="primary">bioC</name>
    <name evidence="4" type="ORF">LMG26690_04976</name>
</gene>
<dbReference type="Gene3D" id="3.40.50.150">
    <property type="entry name" value="Vaccinia Virus protein VP39"/>
    <property type="match status" value="1"/>
</dbReference>
<proteinExistence type="predicted"/>
<organism evidence="4 5">
    <name type="scientific">Achromobacter animicus</name>
    <dbReference type="NCBI Taxonomy" id="1389935"/>
    <lineage>
        <taxon>Bacteria</taxon>
        <taxon>Pseudomonadati</taxon>
        <taxon>Pseudomonadota</taxon>
        <taxon>Betaproteobacteria</taxon>
        <taxon>Burkholderiales</taxon>
        <taxon>Alcaligenaceae</taxon>
        <taxon>Achromobacter</taxon>
    </lineage>
</organism>
<dbReference type="EMBL" id="CADIJM010000018">
    <property type="protein sequence ID" value="CAB3732918.1"/>
    <property type="molecule type" value="Genomic_DNA"/>
</dbReference>
<name>A0A6S7AJ68_9BURK</name>
<dbReference type="Pfam" id="PF13649">
    <property type="entry name" value="Methyltransf_25"/>
    <property type="match status" value="1"/>
</dbReference>
<dbReference type="InterPro" id="IPR029063">
    <property type="entry name" value="SAM-dependent_MTases_sf"/>
</dbReference>
<sequence length="206" mass="22361">MSKSPADDVVSIYREHADAFVLQRGRGLIERAWLDAFLALLPGTSPRVLDIGCGFGVPIAQYLIERGCRITGVDTSVPLLNRAKVAFPEHQWIAGDMRKMPVAGPFDGLIAWHSFFHLSPEDQRGMFGEFGRLAGPGAVLMFTSGPGLGEAIGEFEGRPLYHGSLEGTEYRELLGGSGFEVVRHVVEDAGCGGATVWFVRRVGEKT</sequence>
<protein>
    <submittedName>
        <fullName evidence="4">Malonyl-[acyl-carrier protein] O-methyltransferase</fullName>
        <ecNumber evidence="4">2.1.1.197</ecNumber>
    </submittedName>
</protein>